<protein>
    <submittedName>
        <fullName evidence="1">Uncharacterized protein</fullName>
    </submittedName>
</protein>
<reference evidence="1" key="1">
    <citation type="submission" date="2022-11" db="UniProtKB">
        <authorList>
            <consortium name="EnsemblMetazoa"/>
        </authorList>
    </citation>
    <scope>IDENTIFICATION</scope>
</reference>
<dbReference type="AlphaFoldDB" id="A0A913XRQ1"/>
<keyword evidence="2" id="KW-1185">Reference proteome</keyword>
<organism evidence="1 2">
    <name type="scientific">Exaiptasia diaphana</name>
    <name type="common">Tropical sea anemone</name>
    <name type="synonym">Aiptasia pulchella</name>
    <dbReference type="NCBI Taxonomy" id="2652724"/>
    <lineage>
        <taxon>Eukaryota</taxon>
        <taxon>Metazoa</taxon>
        <taxon>Cnidaria</taxon>
        <taxon>Anthozoa</taxon>
        <taxon>Hexacorallia</taxon>
        <taxon>Actiniaria</taxon>
        <taxon>Aiptasiidae</taxon>
        <taxon>Exaiptasia</taxon>
    </lineage>
</organism>
<dbReference type="KEGG" id="epa:110247139"/>
<dbReference type="OrthoDB" id="5972646at2759"/>
<proteinExistence type="predicted"/>
<evidence type="ECO:0000313" key="2">
    <source>
        <dbReference type="Proteomes" id="UP000887567"/>
    </source>
</evidence>
<name>A0A913XRQ1_EXADI</name>
<evidence type="ECO:0000313" key="1">
    <source>
        <dbReference type="EnsemblMetazoa" id="XP_020909192.2"/>
    </source>
</evidence>
<dbReference type="RefSeq" id="XP_020909192.2">
    <property type="nucleotide sequence ID" value="XM_021053533.2"/>
</dbReference>
<dbReference type="GeneID" id="110247139"/>
<dbReference type="EnsemblMetazoa" id="XM_021053533.2">
    <property type="protein sequence ID" value="XP_020909192.2"/>
    <property type="gene ID" value="LOC110247139"/>
</dbReference>
<sequence length="126" mass="14439">MIMRADEQGCHVTATLHTLPNKHGERQRVLAGEDLEAILEMLEANEGVEEQFINEVENVQSQEIIYKKCGKKYKTKGGYERHQATKHRDTEHQVPFSGAILNDILKDFILNLKDNKAHSEVLRSEL</sequence>
<accession>A0A913XRQ1</accession>
<dbReference type="Proteomes" id="UP000887567">
    <property type="component" value="Unplaced"/>
</dbReference>